<dbReference type="AlphaFoldDB" id="A0A9W6PXT3"/>
<evidence type="ECO:0000256" key="1">
    <source>
        <dbReference type="SAM" id="MobiDB-lite"/>
    </source>
</evidence>
<evidence type="ECO:0000313" key="3">
    <source>
        <dbReference type="Proteomes" id="UP001165124"/>
    </source>
</evidence>
<protein>
    <submittedName>
        <fullName evidence="2">Uncharacterized protein</fullName>
    </submittedName>
</protein>
<reference evidence="2" key="1">
    <citation type="submission" date="2023-02" db="EMBL/GenBank/DDBJ databases">
        <title>Actinomadura rubrobrunea NBRC 14622.</title>
        <authorList>
            <person name="Ichikawa N."/>
            <person name="Sato H."/>
            <person name="Tonouchi N."/>
        </authorList>
    </citation>
    <scope>NUCLEOTIDE SEQUENCE</scope>
    <source>
        <strain evidence="2">NBRC 14622</strain>
    </source>
</reference>
<comment type="caution">
    <text evidence="2">The sequence shown here is derived from an EMBL/GenBank/DDBJ whole genome shotgun (WGS) entry which is preliminary data.</text>
</comment>
<sequence>MRHLASLTHGPPGMTHFFDAEPGGDARRDGRIRQQPRVTCYVGNLVPRYDSRTTRCRPPSNTRSTCGVRSNCGAMACGEVRHLPRRLWKDPLPQRWTRRGRAPRQPQVRADARLVEYSTTRARPPADPAACSRMGGEAASESPIGTSPAGAPAPGARP</sequence>
<dbReference type="EMBL" id="BSRZ01000006">
    <property type="protein sequence ID" value="GLW64677.1"/>
    <property type="molecule type" value="Genomic_DNA"/>
</dbReference>
<feature type="compositionally biased region" description="Low complexity" evidence="1">
    <location>
        <begin position="148"/>
        <end position="158"/>
    </location>
</feature>
<dbReference type="Proteomes" id="UP001165124">
    <property type="component" value="Unassembled WGS sequence"/>
</dbReference>
<keyword evidence="3" id="KW-1185">Reference proteome</keyword>
<organism evidence="2 3">
    <name type="scientific">Actinomadura rubrobrunea</name>
    <dbReference type="NCBI Taxonomy" id="115335"/>
    <lineage>
        <taxon>Bacteria</taxon>
        <taxon>Bacillati</taxon>
        <taxon>Actinomycetota</taxon>
        <taxon>Actinomycetes</taxon>
        <taxon>Streptosporangiales</taxon>
        <taxon>Thermomonosporaceae</taxon>
        <taxon>Actinomadura</taxon>
    </lineage>
</organism>
<name>A0A9W6PXT3_9ACTN</name>
<evidence type="ECO:0000313" key="2">
    <source>
        <dbReference type="EMBL" id="GLW64677.1"/>
    </source>
</evidence>
<accession>A0A9W6PXT3</accession>
<proteinExistence type="predicted"/>
<gene>
    <name evidence="2" type="ORF">Arub01_29210</name>
</gene>
<feature type="region of interest" description="Disordered" evidence="1">
    <location>
        <begin position="94"/>
        <end position="158"/>
    </location>
</feature>